<dbReference type="NCBIfam" id="TIGR00412">
    <property type="entry name" value="redox_disulf_2"/>
    <property type="match status" value="1"/>
</dbReference>
<evidence type="ECO:0000313" key="5">
    <source>
        <dbReference type="Proteomes" id="UP000178149"/>
    </source>
</evidence>
<proteinExistence type="predicted"/>
<dbReference type="Gene3D" id="3.40.30.10">
    <property type="entry name" value="Glutaredoxin"/>
    <property type="match status" value="1"/>
</dbReference>
<dbReference type="InterPro" id="IPR036249">
    <property type="entry name" value="Thioredoxin-like_sf"/>
</dbReference>
<accession>A0A1F6GCQ9</accession>
<sequence length="80" mass="8834">MEIQVFGSGCPTCKKLYEMTKQAVLENGLNLEVKYITDVAEIVEMGLLQSPALVIDNEIAVAGRVPSTEELKEIIARHNM</sequence>
<organism evidence="4 5">
    <name type="scientific">Candidatus Kuenenbacteria bacterium RBG_16_41_7</name>
    <dbReference type="NCBI Taxonomy" id="1798560"/>
    <lineage>
        <taxon>Bacteria</taxon>
        <taxon>Candidatus Kueneniibacteriota</taxon>
    </lineage>
</organism>
<dbReference type="AlphaFoldDB" id="A0A1F6GCQ9"/>
<reference evidence="4 5" key="1">
    <citation type="journal article" date="2016" name="Nat. Commun.">
        <title>Thousands of microbial genomes shed light on interconnected biogeochemical processes in an aquifer system.</title>
        <authorList>
            <person name="Anantharaman K."/>
            <person name="Brown C.T."/>
            <person name="Hug L.A."/>
            <person name="Sharon I."/>
            <person name="Castelle C.J."/>
            <person name="Probst A.J."/>
            <person name="Thomas B.C."/>
            <person name="Singh A."/>
            <person name="Wilkins M.J."/>
            <person name="Karaoz U."/>
            <person name="Brodie E.L."/>
            <person name="Williams K.H."/>
            <person name="Hubbard S.S."/>
            <person name="Banfield J.F."/>
        </authorList>
    </citation>
    <scope>NUCLEOTIDE SEQUENCE [LARGE SCALE GENOMIC DNA]</scope>
</reference>
<keyword evidence="2" id="KW-1015">Disulfide bond</keyword>
<feature type="active site" description="Nucleophile" evidence="1">
    <location>
        <position position="10"/>
    </location>
</feature>
<evidence type="ECO:0000259" key="3">
    <source>
        <dbReference type="Pfam" id="PF13192"/>
    </source>
</evidence>
<dbReference type="PANTHER" id="PTHR36450:SF1">
    <property type="entry name" value="THIOREDOXIN"/>
    <property type="match status" value="1"/>
</dbReference>
<feature type="domain" description="Thioredoxin-like fold" evidence="3">
    <location>
        <begin position="1"/>
        <end position="75"/>
    </location>
</feature>
<dbReference type="InterPro" id="IPR005243">
    <property type="entry name" value="THIRX-like_proc"/>
</dbReference>
<evidence type="ECO:0000256" key="2">
    <source>
        <dbReference type="PIRSR" id="PIRSR037031-51"/>
    </source>
</evidence>
<dbReference type="SUPFAM" id="SSF52833">
    <property type="entry name" value="Thioredoxin-like"/>
    <property type="match status" value="1"/>
</dbReference>
<dbReference type="InterPro" id="IPR012336">
    <property type="entry name" value="Thioredoxin-like_fold"/>
</dbReference>
<comment type="caution">
    <text evidence="4">The sequence shown here is derived from an EMBL/GenBank/DDBJ whole genome shotgun (WGS) entry which is preliminary data.</text>
</comment>
<keyword evidence="2" id="KW-0676">Redox-active center</keyword>
<dbReference type="PANTHER" id="PTHR36450">
    <property type="entry name" value="THIOREDOXIN"/>
    <property type="match status" value="1"/>
</dbReference>
<feature type="disulfide bond" description="Redox-active" evidence="2">
    <location>
        <begin position="10"/>
        <end position="13"/>
    </location>
</feature>
<dbReference type="Pfam" id="PF13192">
    <property type="entry name" value="Thioredoxin_3"/>
    <property type="match status" value="1"/>
</dbReference>
<name>A0A1F6GCQ9_9BACT</name>
<feature type="active site" description="Nucleophile" evidence="1">
    <location>
        <position position="13"/>
    </location>
</feature>
<gene>
    <name evidence="4" type="ORF">A2V95_01230</name>
</gene>
<dbReference type="PIRSF" id="PIRSF037031">
    <property type="entry name" value="Redox_disulphide_2"/>
    <property type="match status" value="1"/>
</dbReference>
<dbReference type="EMBL" id="MFMV01000014">
    <property type="protein sequence ID" value="OGG95894.1"/>
    <property type="molecule type" value="Genomic_DNA"/>
</dbReference>
<dbReference type="Proteomes" id="UP000178149">
    <property type="component" value="Unassembled WGS sequence"/>
</dbReference>
<evidence type="ECO:0000313" key="4">
    <source>
        <dbReference type="EMBL" id="OGG95894.1"/>
    </source>
</evidence>
<protein>
    <submittedName>
        <fullName evidence="4">Redox-active disulfide protein 2</fullName>
    </submittedName>
</protein>
<evidence type="ECO:0000256" key="1">
    <source>
        <dbReference type="PIRSR" id="PIRSR037031-50"/>
    </source>
</evidence>